<keyword evidence="2" id="KW-0808">Transferase</keyword>
<dbReference type="SUPFAM" id="SSF53756">
    <property type="entry name" value="UDP-Glycosyltransferase/glycogen phosphorylase"/>
    <property type="match status" value="1"/>
</dbReference>
<dbReference type="GO" id="GO:0016757">
    <property type="term" value="F:glycosyltransferase activity"/>
    <property type="evidence" value="ECO:0007669"/>
    <property type="project" value="InterPro"/>
</dbReference>
<proteinExistence type="predicted"/>
<dbReference type="EMBL" id="QRUK01000016">
    <property type="protein sequence ID" value="RGR58486.1"/>
    <property type="molecule type" value="Genomic_DNA"/>
</dbReference>
<protein>
    <submittedName>
        <fullName evidence="2">Glycosyltransferase family 1 protein</fullName>
    </submittedName>
</protein>
<gene>
    <name evidence="2" type="ORF">DWY33_09480</name>
</gene>
<dbReference type="Gene3D" id="3.40.50.2000">
    <property type="entry name" value="Glycogen Phosphorylase B"/>
    <property type="match status" value="2"/>
</dbReference>
<dbReference type="Proteomes" id="UP000283652">
    <property type="component" value="Unassembled WGS sequence"/>
</dbReference>
<feature type="domain" description="Glycosyl transferase family 1" evidence="1">
    <location>
        <begin position="178"/>
        <end position="339"/>
    </location>
</feature>
<dbReference type="AlphaFoldDB" id="A0A412EZQ3"/>
<organism evidence="2 3">
    <name type="scientific">Dorea formicigenerans</name>
    <dbReference type="NCBI Taxonomy" id="39486"/>
    <lineage>
        <taxon>Bacteria</taxon>
        <taxon>Bacillati</taxon>
        <taxon>Bacillota</taxon>
        <taxon>Clostridia</taxon>
        <taxon>Lachnospirales</taxon>
        <taxon>Lachnospiraceae</taxon>
        <taxon>Dorea</taxon>
    </lineage>
</organism>
<dbReference type="Pfam" id="PF00534">
    <property type="entry name" value="Glycos_transf_1"/>
    <property type="match status" value="1"/>
</dbReference>
<evidence type="ECO:0000259" key="1">
    <source>
        <dbReference type="Pfam" id="PF00534"/>
    </source>
</evidence>
<name>A0A412EZQ3_9FIRM</name>
<sequence length="361" mass="41787">MKIFILFVEPMLYGMDLIHEVYEKTEYEYQYVYCTSKLTGKDEICLPDNAFVCKGTDKEHKKQVVSILKKFKPDFVVVNGYVGSEQSATIKYCQKNNVPYAIESDTPLHIPENKLKAMAKKLYLRKLLQHPCCYGFPGGTLQKENLVYYGIPESKCRIMPMSVSSERIMKEKESLPNKESLKDEYGIRDKKVFLFVGRLEKVKNVEVLIRAFERLKEKQTKVALMIVGDGSEMQGLKRVVETRKISDVYFAGYVVFPGIIKYYKMSDVFVLPSSYEPWGLVVNEAMIMDLPVIISSAVGCRMDLVKEGKNGFIFEDNQEKDLLKKMEKTLDFEIKYKSVNKWNYLQYLTNFKNAVESICEK</sequence>
<dbReference type="RefSeq" id="WP_118398689.1">
    <property type="nucleotide sequence ID" value="NZ_QRUK01000016.1"/>
</dbReference>
<reference evidence="2 3" key="1">
    <citation type="submission" date="2018-08" db="EMBL/GenBank/DDBJ databases">
        <title>A genome reference for cultivated species of the human gut microbiota.</title>
        <authorList>
            <person name="Zou Y."/>
            <person name="Xue W."/>
            <person name="Luo G."/>
        </authorList>
    </citation>
    <scope>NUCLEOTIDE SEQUENCE [LARGE SCALE GENOMIC DNA]</scope>
    <source>
        <strain evidence="2 3">AF25-11</strain>
    </source>
</reference>
<dbReference type="PANTHER" id="PTHR45947">
    <property type="entry name" value="SULFOQUINOVOSYL TRANSFERASE SQD2"/>
    <property type="match status" value="1"/>
</dbReference>
<evidence type="ECO:0000313" key="3">
    <source>
        <dbReference type="Proteomes" id="UP000283652"/>
    </source>
</evidence>
<dbReference type="InterPro" id="IPR001296">
    <property type="entry name" value="Glyco_trans_1"/>
</dbReference>
<accession>A0A412EZQ3</accession>
<comment type="caution">
    <text evidence="2">The sequence shown here is derived from an EMBL/GenBank/DDBJ whole genome shotgun (WGS) entry which is preliminary data.</text>
</comment>
<dbReference type="CDD" id="cd03801">
    <property type="entry name" value="GT4_PimA-like"/>
    <property type="match status" value="1"/>
</dbReference>
<dbReference type="InterPro" id="IPR050194">
    <property type="entry name" value="Glycosyltransferase_grp1"/>
</dbReference>
<evidence type="ECO:0000313" key="2">
    <source>
        <dbReference type="EMBL" id="RGR58486.1"/>
    </source>
</evidence>
<dbReference type="PANTHER" id="PTHR45947:SF3">
    <property type="entry name" value="SULFOQUINOVOSYL TRANSFERASE SQD2"/>
    <property type="match status" value="1"/>
</dbReference>